<keyword evidence="2" id="KW-0472">Membrane</keyword>
<organism evidence="4">
    <name type="scientific">Menopon gallinae</name>
    <name type="common">poultry shaft louse</name>
    <dbReference type="NCBI Taxonomy" id="328185"/>
    <lineage>
        <taxon>Eukaryota</taxon>
        <taxon>Metazoa</taxon>
        <taxon>Ecdysozoa</taxon>
        <taxon>Arthropoda</taxon>
        <taxon>Hexapoda</taxon>
        <taxon>Insecta</taxon>
        <taxon>Pterygota</taxon>
        <taxon>Neoptera</taxon>
        <taxon>Paraneoptera</taxon>
        <taxon>Psocodea</taxon>
        <taxon>Troctomorpha</taxon>
        <taxon>Phthiraptera</taxon>
        <taxon>Amblycera</taxon>
        <taxon>Menoponidae</taxon>
        <taxon>Menopon</taxon>
    </lineage>
</organism>
<dbReference type="EC" id="2.7.7.49" evidence="1"/>
<gene>
    <name evidence="4" type="ORF">PYX00_010797</name>
</gene>
<dbReference type="GO" id="GO:0003676">
    <property type="term" value="F:nucleic acid binding"/>
    <property type="evidence" value="ECO:0007669"/>
    <property type="project" value="InterPro"/>
</dbReference>
<dbReference type="SUPFAM" id="SSF53098">
    <property type="entry name" value="Ribonuclease H-like"/>
    <property type="match status" value="1"/>
</dbReference>
<dbReference type="PROSITE" id="PS50994">
    <property type="entry name" value="INTEGRASE"/>
    <property type="match status" value="1"/>
</dbReference>
<dbReference type="PANTHER" id="PTHR37984:SF15">
    <property type="entry name" value="INTEGRASE CATALYTIC DOMAIN-CONTAINING PROTEIN"/>
    <property type="match status" value="1"/>
</dbReference>
<evidence type="ECO:0000256" key="1">
    <source>
        <dbReference type="ARBA" id="ARBA00012493"/>
    </source>
</evidence>
<dbReference type="Pfam" id="PF00665">
    <property type="entry name" value="rve"/>
    <property type="match status" value="1"/>
</dbReference>
<dbReference type="Gene3D" id="1.10.340.70">
    <property type="match status" value="1"/>
</dbReference>
<dbReference type="AlphaFoldDB" id="A0AAW2HH83"/>
<dbReference type="EMBL" id="JARGDH010000005">
    <property type="protein sequence ID" value="KAL0269062.1"/>
    <property type="molecule type" value="Genomic_DNA"/>
</dbReference>
<dbReference type="InterPro" id="IPR012337">
    <property type="entry name" value="RNaseH-like_sf"/>
</dbReference>
<sequence length="601" mass="69084">MICYIFKDTPNNPILLQKIKLVPTTKKEIDEILKENHDSKLAGHPGLTKTYNRIKERYEWNSMKKDIKEYIKKCDSCKLNKVNTKPLKSSMQITTSTEPFERLAIDIVGPLPLTINGNKFILTMQDDLTKYSYATPIPNHESRTVALELTKFITLFGIPKSILTDQGSDFMSNLIKDLTKLLNIKHFSSSPYHPQTNGALERSHLTLKDYIKHYINAQQANWDEQIPFAMFACNTNIHTSTGYSPFEILFGRKPYLPSKLTQEPEISYSYDDFVEDLKQRLQYTQKVARERIVASKTKTKQHYDKQSNPHMYSVGDKVLIKNSSTKLGTSKKLAPRYSGPYKIIKTADSESCEATLLAKVVTQIANNCEIHTVPAIMEAWHELYNKGWLFALTEPTIVTFSCSESRIIDIELASTGEIHFAEDCRCYTKHRVIKGRKNINMTQPSLSRTPVYNLANDECCIDYGQFINISDVVQKPLKLSNVNFDELKYVNFRFAGLNKILYEHLNKKSAITSNYWTAHIWSVVSTIFGATLLFVTWKLFRTIKWRQLFRSTDRCGGCCIRIYNDNRVHPNVRTSPHPSNHIELDDCSASRSNRFLSVNMD</sequence>
<feature type="transmembrane region" description="Helical" evidence="2">
    <location>
        <begin position="518"/>
        <end position="540"/>
    </location>
</feature>
<name>A0AAW2HH83_9NEOP</name>
<dbReference type="GO" id="GO:0015074">
    <property type="term" value="P:DNA integration"/>
    <property type="evidence" value="ECO:0007669"/>
    <property type="project" value="InterPro"/>
</dbReference>
<dbReference type="FunFam" id="3.30.420.10:FF:000032">
    <property type="entry name" value="Retrovirus-related Pol polyprotein from transposon 297-like Protein"/>
    <property type="match status" value="1"/>
</dbReference>
<evidence type="ECO:0000256" key="2">
    <source>
        <dbReference type="SAM" id="Phobius"/>
    </source>
</evidence>
<accession>A0AAW2HH83</accession>
<dbReference type="Gene3D" id="3.30.420.10">
    <property type="entry name" value="Ribonuclease H-like superfamily/Ribonuclease H"/>
    <property type="match status" value="1"/>
</dbReference>
<keyword evidence="2" id="KW-0812">Transmembrane</keyword>
<dbReference type="PANTHER" id="PTHR37984">
    <property type="entry name" value="PROTEIN CBG26694"/>
    <property type="match status" value="1"/>
</dbReference>
<keyword evidence="2" id="KW-1133">Transmembrane helix</keyword>
<dbReference type="Pfam" id="PF17921">
    <property type="entry name" value="Integrase_H2C2"/>
    <property type="match status" value="1"/>
</dbReference>
<dbReference type="GO" id="GO:0003964">
    <property type="term" value="F:RNA-directed DNA polymerase activity"/>
    <property type="evidence" value="ECO:0007669"/>
    <property type="project" value="UniProtKB-EC"/>
</dbReference>
<comment type="caution">
    <text evidence="4">The sequence shown here is derived from an EMBL/GenBank/DDBJ whole genome shotgun (WGS) entry which is preliminary data.</text>
</comment>
<proteinExistence type="predicted"/>
<reference evidence="4" key="1">
    <citation type="journal article" date="2024" name="Gigascience">
        <title>Chromosome-level genome of the poultry shaft louse Menopon gallinae provides insight into the host-switching and adaptive evolution of parasitic lice.</title>
        <authorList>
            <person name="Xu Y."/>
            <person name="Ma L."/>
            <person name="Liu S."/>
            <person name="Liang Y."/>
            <person name="Liu Q."/>
            <person name="He Z."/>
            <person name="Tian L."/>
            <person name="Duan Y."/>
            <person name="Cai W."/>
            <person name="Li H."/>
            <person name="Song F."/>
        </authorList>
    </citation>
    <scope>NUCLEOTIDE SEQUENCE</scope>
    <source>
        <strain evidence="4">Cailab_2023a</strain>
    </source>
</reference>
<feature type="domain" description="Integrase catalytic" evidence="3">
    <location>
        <begin position="95"/>
        <end position="253"/>
    </location>
</feature>
<evidence type="ECO:0000259" key="3">
    <source>
        <dbReference type="PROSITE" id="PS50994"/>
    </source>
</evidence>
<protein>
    <recommendedName>
        <fullName evidence="1">RNA-directed DNA polymerase</fullName>
        <ecNumber evidence="1">2.7.7.49</ecNumber>
    </recommendedName>
</protein>
<dbReference type="InterPro" id="IPR036397">
    <property type="entry name" value="RNaseH_sf"/>
</dbReference>
<dbReference type="InterPro" id="IPR041588">
    <property type="entry name" value="Integrase_H2C2"/>
</dbReference>
<dbReference type="InterPro" id="IPR001584">
    <property type="entry name" value="Integrase_cat-core"/>
</dbReference>
<evidence type="ECO:0000313" key="4">
    <source>
        <dbReference type="EMBL" id="KAL0269062.1"/>
    </source>
</evidence>
<dbReference type="FunFam" id="1.10.340.70:FF:000001">
    <property type="entry name" value="Retrovirus-related Pol polyprotein from transposon gypsy-like Protein"/>
    <property type="match status" value="1"/>
</dbReference>
<dbReference type="InterPro" id="IPR050951">
    <property type="entry name" value="Retrovirus_Pol_polyprotein"/>
</dbReference>